<evidence type="ECO:0000256" key="8">
    <source>
        <dbReference type="SAM" id="Phobius"/>
    </source>
</evidence>
<feature type="domain" description="Type II secretion system protein GspF" evidence="9">
    <location>
        <begin position="274"/>
        <end position="396"/>
    </location>
</feature>
<protein>
    <submittedName>
        <fullName evidence="10">General secretion pathway protein GspF</fullName>
    </submittedName>
</protein>
<dbReference type="PANTHER" id="PTHR30012:SF0">
    <property type="entry name" value="TYPE II SECRETION SYSTEM PROTEIN F-RELATED"/>
    <property type="match status" value="1"/>
</dbReference>
<sequence length="404" mass="44941">MPAFDYSAYNVTGKQVSGIIEADSDRQARRLLKEKKLLPLGVSEISLSEKKLGKGFRQKANRLSIFDLSLLLRQLAILVQSGLPVEEAMKMTIEQAETVKQARIMQSWRSEILEGRSFSDALRRCPYKIPDSVIAGVGVGEESGHLHEILMRMADELETNMENRKTVSRALIYPLTLIATSLVVVTIMMLWVVPKITVVFASSNRELPFITKIIISLSEFTQSYGLYLFLLAVLGLILAKQALKNPQRKMRWHAFLLGLPGFGSWLRMSNIADWSRSLGILLASGVPALAALKISSATMNNLFLRSKMEAVTESMRQGSSLQKALTENEVGSGFLNHMVGSGEASSQLDQMLLRVADYYSLRLKNAVEIFLKIFNPVLIIIMGMVILSIVAAVMLPIMDMNNMI</sequence>
<evidence type="ECO:0000313" key="11">
    <source>
        <dbReference type="Proteomes" id="UP000228987"/>
    </source>
</evidence>
<feature type="transmembrane region" description="Helical" evidence="8">
    <location>
        <begin position="213"/>
        <end position="238"/>
    </location>
</feature>
<dbReference type="GO" id="GO:0015628">
    <property type="term" value="P:protein secretion by the type II secretion system"/>
    <property type="evidence" value="ECO:0007669"/>
    <property type="project" value="TreeGrafter"/>
</dbReference>
<dbReference type="GO" id="GO:0005886">
    <property type="term" value="C:plasma membrane"/>
    <property type="evidence" value="ECO:0007669"/>
    <property type="project" value="UniProtKB-SubCell"/>
</dbReference>
<evidence type="ECO:0000256" key="6">
    <source>
        <dbReference type="ARBA" id="ARBA00022989"/>
    </source>
</evidence>
<dbReference type="FunFam" id="1.20.81.30:FF:000001">
    <property type="entry name" value="Type II secretion system protein F"/>
    <property type="match status" value="1"/>
</dbReference>
<dbReference type="Pfam" id="PF00482">
    <property type="entry name" value="T2SSF"/>
    <property type="match status" value="2"/>
</dbReference>
<evidence type="ECO:0000313" key="10">
    <source>
        <dbReference type="EMBL" id="PCJ42770.1"/>
    </source>
</evidence>
<accession>A0A2A5CH31</accession>
<dbReference type="Proteomes" id="UP000228987">
    <property type="component" value="Unassembled WGS sequence"/>
</dbReference>
<keyword evidence="4" id="KW-0997">Cell inner membrane</keyword>
<dbReference type="PANTHER" id="PTHR30012">
    <property type="entry name" value="GENERAL SECRETION PATHWAY PROTEIN"/>
    <property type="match status" value="1"/>
</dbReference>
<evidence type="ECO:0000256" key="4">
    <source>
        <dbReference type="ARBA" id="ARBA00022519"/>
    </source>
</evidence>
<name>A0A2A5CH31_9GAMM</name>
<dbReference type="PRINTS" id="PR00812">
    <property type="entry name" value="BCTERIALGSPF"/>
</dbReference>
<organism evidence="10 11">
    <name type="scientific">SAR86 cluster bacterium</name>
    <dbReference type="NCBI Taxonomy" id="2030880"/>
    <lineage>
        <taxon>Bacteria</taxon>
        <taxon>Pseudomonadati</taxon>
        <taxon>Pseudomonadota</taxon>
        <taxon>Gammaproteobacteria</taxon>
        <taxon>SAR86 cluster</taxon>
    </lineage>
</organism>
<feature type="transmembrane region" description="Helical" evidence="8">
    <location>
        <begin position="250"/>
        <end position="268"/>
    </location>
</feature>
<reference evidence="11" key="1">
    <citation type="submission" date="2017-08" db="EMBL/GenBank/DDBJ databases">
        <title>A dynamic microbial community with high functional redundancy inhabits the cold, oxic subseafloor aquifer.</title>
        <authorList>
            <person name="Tully B.J."/>
            <person name="Wheat C.G."/>
            <person name="Glazer B.T."/>
            <person name="Huber J.A."/>
        </authorList>
    </citation>
    <scope>NUCLEOTIDE SEQUENCE [LARGE SCALE GENOMIC DNA]</scope>
</reference>
<comment type="caution">
    <text evidence="10">The sequence shown here is derived from an EMBL/GenBank/DDBJ whole genome shotgun (WGS) entry which is preliminary data.</text>
</comment>
<feature type="transmembrane region" description="Helical" evidence="8">
    <location>
        <begin position="373"/>
        <end position="398"/>
    </location>
</feature>
<gene>
    <name evidence="10" type="ORF">COA71_04515</name>
</gene>
<feature type="transmembrane region" description="Helical" evidence="8">
    <location>
        <begin position="171"/>
        <end position="193"/>
    </location>
</feature>
<proteinExistence type="inferred from homology"/>
<dbReference type="InterPro" id="IPR018076">
    <property type="entry name" value="T2SS_GspF_dom"/>
</dbReference>
<comment type="similarity">
    <text evidence="2">Belongs to the GSP F family.</text>
</comment>
<dbReference type="InterPro" id="IPR003004">
    <property type="entry name" value="GspF/PilC"/>
</dbReference>
<evidence type="ECO:0000256" key="7">
    <source>
        <dbReference type="ARBA" id="ARBA00023136"/>
    </source>
</evidence>
<evidence type="ECO:0000256" key="5">
    <source>
        <dbReference type="ARBA" id="ARBA00022692"/>
    </source>
</evidence>
<evidence type="ECO:0000259" key="9">
    <source>
        <dbReference type="Pfam" id="PF00482"/>
    </source>
</evidence>
<keyword evidence="3" id="KW-1003">Cell membrane</keyword>
<keyword evidence="6 8" id="KW-1133">Transmembrane helix</keyword>
<dbReference type="InterPro" id="IPR042094">
    <property type="entry name" value="T2SS_GspF_sf"/>
</dbReference>
<dbReference type="AlphaFoldDB" id="A0A2A5CH31"/>
<comment type="subcellular location">
    <subcellularLocation>
        <location evidence="1">Cell inner membrane</location>
        <topology evidence="1">Multi-pass membrane protein</topology>
    </subcellularLocation>
</comment>
<feature type="transmembrane region" description="Helical" evidence="8">
    <location>
        <begin position="274"/>
        <end position="292"/>
    </location>
</feature>
<keyword evidence="7 8" id="KW-0472">Membrane</keyword>
<dbReference type="EMBL" id="NVWI01000002">
    <property type="protein sequence ID" value="PCJ42770.1"/>
    <property type="molecule type" value="Genomic_DNA"/>
</dbReference>
<feature type="domain" description="Type II secretion system protein GspF" evidence="9">
    <location>
        <begin position="72"/>
        <end position="194"/>
    </location>
</feature>
<evidence type="ECO:0000256" key="1">
    <source>
        <dbReference type="ARBA" id="ARBA00004429"/>
    </source>
</evidence>
<keyword evidence="5 8" id="KW-0812">Transmembrane</keyword>
<evidence type="ECO:0000256" key="2">
    <source>
        <dbReference type="ARBA" id="ARBA00005745"/>
    </source>
</evidence>
<dbReference type="Gene3D" id="1.20.81.30">
    <property type="entry name" value="Type II secretion system (T2SS), domain F"/>
    <property type="match status" value="2"/>
</dbReference>
<evidence type="ECO:0000256" key="3">
    <source>
        <dbReference type="ARBA" id="ARBA00022475"/>
    </source>
</evidence>